<keyword evidence="2" id="KW-1185">Reference proteome</keyword>
<sequence>KDTKEVRKNFNTPRNSKSVVLMHVVEGLFQPTLGEEARLPMLYPPGVVDDWSPELEVSNEEVTRVVLARIWRGVYEEFAPRRTGLYDRCLA</sequence>
<comment type="caution">
    <text evidence="1">The sequence shown here is derived from an EMBL/GenBank/DDBJ whole genome shotgun (WGS) entry which is preliminary data.</text>
</comment>
<gene>
    <name evidence="1" type="ORF">MHI_LOCUS978406</name>
</gene>
<organism evidence="1 2">
    <name type="scientific">Heterotrigona itama</name>
    <dbReference type="NCBI Taxonomy" id="395501"/>
    <lineage>
        <taxon>Eukaryota</taxon>
        <taxon>Metazoa</taxon>
        <taxon>Ecdysozoa</taxon>
        <taxon>Arthropoda</taxon>
        <taxon>Hexapoda</taxon>
        <taxon>Insecta</taxon>
        <taxon>Pterygota</taxon>
        <taxon>Neoptera</taxon>
        <taxon>Endopterygota</taxon>
        <taxon>Hymenoptera</taxon>
        <taxon>Apocrita</taxon>
        <taxon>Aculeata</taxon>
        <taxon>Apoidea</taxon>
        <taxon>Anthophila</taxon>
        <taxon>Apidae</taxon>
        <taxon>Heterotrigona</taxon>
    </lineage>
</organism>
<evidence type="ECO:0000313" key="1">
    <source>
        <dbReference type="EMBL" id="CAD1481049.1"/>
    </source>
</evidence>
<protein>
    <submittedName>
        <fullName evidence="1">Uncharacterized protein</fullName>
    </submittedName>
</protein>
<dbReference type="EMBL" id="CAJDYZ010013367">
    <property type="protein sequence ID" value="CAD1481049.1"/>
    <property type="molecule type" value="Genomic_DNA"/>
</dbReference>
<evidence type="ECO:0000313" key="2">
    <source>
        <dbReference type="Proteomes" id="UP000752696"/>
    </source>
</evidence>
<dbReference type="Proteomes" id="UP000752696">
    <property type="component" value="Unassembled WGS sequence"/>
</dbReference>
<dbReference type="AlphaFoldDB" id="A0A6V7HK45"/>
<accession>A0A6V7HK45</accession>
<proteinExistence type="predicted"/>
<feature type="non-terminal residue" evidence="1">
    <location>
        <position position="1"/>
    </location>
</feature>
<name>A0A6V7HK45_9HYME</name>
<reference evidence="1" key="1">
    <citation type="submission" date="2020-07" db="EMBL/GenBank/DDBJ databases">
        <authorList>
            <person name="Nazaruddin N."/>
        </authorList>
    </citation>
    <scope>NUCLEOTIDE SEQUENCE</scope>
</reference>